<proteinExistence type="predicted"/>
<organism evidence="2">
    <name type="scientific">Arundo donax</name>
    <name type="common">Giant reed</name>
    <name type="synonym">Donax arundinaceus</name>
    <dbReference type="NCBI Taxonomy" id="35708"/>
    <lineage>
        <taxon>Eukaryota</taxon>
        <taxon>Viridiplantae</taxon>
        <taxon>Streptophyta</taxon>
        <taxon>Embryophyta</taxon>
        <taxon>Tracheophyta</taxon>
        <taxon>Spermatophyta</taxon>
        <taxon>Magnoliopsida</taxon>
        <taxon>Liliopsida</taxon>
        <taxon>Poales</taxon>
        <taxon>Poaceae</taxon>
        <taxon>PACMAD clade</taxon>
        <taxon>Arundinoideae</taxon>
        <taxon>Arundineae</taxon>
        <taxon>Arundo</taxon>
    </lineage>
</organism>
<dbReference type="EMBL" id="GBRH01214581">
    <property type="protein sequence ID" value="JAD83314.1"/>
    <property type="molecule type" value="Transcribed_RNA"/>
</dbReference>
<reference evidence="2" key="2">
    <citation type="journal article" date="2015" name="Data Brief">
        <title>Shoot transcriptome of the giant reed, Arundo donax.</title>
        <authorList>
            <person name="Barrero R.A."/>
            <person name="Guerrero F.D."/>
            <person name="Moolhuijzen P."/>
            <person name="Goolsby J.A."/>
            <person name="Tidwell J."/>
            <person name="Bellgard S.E."/>
            <person name="Bellgard M.I."/>
        </authorList>
    </citation>
    <scope>NUCLEOTIDE SEQUENCE</scope>
    <source>
        <tissue evidence="2">Shoot tissue taken approximately 20 cm above the soil surface</tissue>
    </source>
</reference>
<accession>A0A0A9D3Z3</accession>
<protein>
    <submittedName>
        <fullName evidence="2">Uncharacterized protein</fullName>
    </submittedName>
</protein>
<sequence length="251" mass="26331">MGRAAPRCARPGSGLSSERPRMCRPGTTSGSSPFLLVSLAWPQRTSDAPAFPPHTMATLLLPWPPRSTPSLLHRTGRRHPLLPPHRAALCRATDFVGVASLPDGGGVRQAAPPLMACRRLPSPPLFGTGGGAAPSLAAQGRRRAAPSLVVPLEEKRKEAERSNGGARRAGAQVVAGRGTGCSGGDLVVAAMFTTAPCGQPAQRRASRWRATLAATARDGRQPPPWRRAASQGGGPLLRHGSEREEEVGRVE</sequence>
<feature type="compositionally biased region" description="Basic and acidic residues" evidence="1">
    <location>
        <begin position="239"/>
        <end position="251"/>
    </location>
</feature>
<evidence type="ECO:0000313" key="2">
    <source>
        <dbReference type="EMBL" id="JAD83314.1"/>
    </source>
</evidence>
<evidence type="ECO:0000256" key="1">
    <source>
        <dbReference type="SAM" id="MobiDB-lite"/>
    </source>
</evidence>
<dbReference type="AlphaFoldDB" id="A0A0A9D3Z3"/>
<feature type="region of interest" description="Disordered" evidence="1">
    <location>
        <begin position="214"/>
        <end position="251"/>
    </location>
</feature>
<reference evidence="2" key="1">
    <citation type="submission" date="2014-09" db="EMBL/GenBank/DDBJ databases">
        <authorList>
            <person name="Magalhaes I.L.F."/>
            <person name="Oliveira U."/>
            <person name="Santos F.R."/>
            <person name="Vidigal T.H.D.A."/>
            <person name="Brescovit A.D."/>
            <person name="Santos A.J."/>
        </authorList>
    </citation>
    <scope>NUCLEOTIDE SEQUENCE</scope>
    <source>
        <tissue evidence="2">Shoot tissue taken approximately 20 cm above the soil surface</tissue>
    </source>
</reference>
<name>A0A0A9D3Z3_ARUDO</name>
<feature type="region of interest" description="Disordered" evidence="1">
    <location>
        <begin position="1"/>
        <end position="31"/>
    </location>
</feature>